<dbReference type="SUPFAM" id="SSF117281">
    <property type="entry name" value="Kelch motif"/>
    <property type="match status" value="1"/>
</dbReference>
<dbReference type="OMA" id="WYQVNVE"/>
<keyword evidence="1" id="KW-0880">Kelch repeat</keyword>
<reference evidence="4" key="1">
    <citation type="journal article" date="2011" name="Genome Biol.">
        <title>Comparative genomics of the social amoebae Dictyostelium discoideum and Dictyostelium purpureum.</title>
        <authorList>
            <consortium name="US DOE Joint Genome Institute (JGI-PGF)"/>
            <person name="Sucgang R."/>
            <person name="Kuo A."/>
            <person name="Tian X."/>
            <person name="Salerno W."/>
            <person name="Parikh A."/>
            <person name="Feasley C.L."/>
            <person name="Dalin E."/>
            <person name="Tu H."/>
            <person name="Huang E."/>
            <person name="Barry K."/>
            <person name="Lindquist E."/>
            <person name="Shapiro H."/>
            <person name="Bruce D."/>
            <person name="Schmutz J."/>
            <person name="Salamov A."/>
            <person name="Fey P."/>
            <person name="Gaudet P."/>
            <person name="Anjard C."/>
            <person name="Babu M.M."/>
            <person name="Basu S."/>
            <person name="Bushmanova Y."/>
            <person name="van der Wel H."/>
            <person name="Katoh-Kurasawa M."/>
            <person name="Dinh C."/>
            <person name="Coutinho P.M."/>
            <person name="Saito T."/>
            <person name="Elias M."/>
            <person name="Schaap P."/>
            <person name="Kay R.R."/>
            <person name="Henrissat B."/>
            <person name="Eichinger L."/>
            <person name="Rivero F."/>
            <person name="Putnam N.H."/>
            <person name="West C.M."/>
            <person name="Loomis W.F."/>
            <person name="Chisholm R.L."/>
            <person name="Shaulsky G."/>
            <person name="Strassmann J.E."/>
            <person name="Queller D.C."/>
            <person name="Kuspa A."/>
            <person name="Grigoriev I.V."/>
        </authorList>
    </citation>
    <scope>NUCLEOTIDE SEQUENCE [LARGE SCALE GENOMIC DNA]</scope>
    <source>
        <strain evidence="4">QSDP1</strain>
    </source>
</reference>
<protein>
    <submittedName>
        <fullName evidence="3">Uncharacterized protein</fullName>
    </submittedName>
</protein>
<gene>
    <name evidence="3" type="ORF">DICPUDRAFT_30610</name>
</gene>
<dbReference type="Gene3D" id="2.120.10.80">
    <property type="entry name" value="Kelch-type beta propeller"/>
    <property type="match status" value="1"/>
</dbReference>
<dbReference type="eggNOG" id="KOG0379">
    <property type="taxonomic scope" value="Eukaryota"/>
</dbReference>
<dbReference type="EMBL" id="GL871004">
    <property type="protein sequence ID" value="EGC37235.1"/>
    <property type="molecule type" value="Genomic_DNA"/>
</dbReference>
<dbReference type="KEGG" id="dpp:DICPUDRAFT_30610"/>
<accession>F0ZFL3</accession>
<dbReference type="OrthoDB" id="10251809at2759"/>
<dbReference type="PANTHER" id="PTHR46228">
    <property type="entry name" value="KELCH DOMAIN-CONTAINING PROTEIN"/>
    <property type="match status" value="1"/>
</dbReference>
<evidence type="ECO:0000313" key="3">
    <source>
        <dbReference type="EMBL" id="EGC37235.1"/>
    </source>
</evidence>
<name>F0ZFL3_DICPU</name>
<organism evidence="3 4">
    <name type="scientific">Dictyostelium purpureum</name>
    <name type="common">Slime mold</name>
    <dbReference type="NCBI Taxonomy" id="5786"/>
    <lineage>
        <taxon>Eukaryota</taxon>
        <taxon>Amoebozoa</taxon>
        <taxon>Evosea</taxon>
        <taxon>Eumycetozoa</taxon>
        <taxon>Dictyostelia</taxon>
        <taxon>Dictyosteliales</taxon>
        <taxon>Dictyosteliaceae</taxon>
        <taxon>Dictyostelium</taxon>
    </lineage>
</organism>
<evidence type="ECO:0000256" key="2">
    <source>
        <dbReference type="ARBA" id="ARBA00022737"/>
    </source>
</evidence>
<keyword evidence="2" id="KW-0677">Repeat</keyword>
<dbReference type="Proteomes" id="UP000001064">
    <property type="component" value="Unassembled WGS sequence"/>
</dbReference>
<dbReference type="AlphaFoldDB" id="F0ZFL3"/>
<dbReference type="GeneID" id="10500167"/>
<dbReference type="FunCoup" id="F0ZFL3">
    <property type="interactions" value="1"/>
</dbReference>
<dbReference type="VEuPathDB" id="AmoebaDB:DICPUDRAFT_30610"/>
<proteinExistence type="predicted"/>
<dbReference type="InParanoid" id="F0ZFL3"/>
<sequence length="393" mass="43848">MKWHQLNIEGSIPPARISASSSINDIGTIVFYGGGSPSSTNNYTDLAFMSVGVGVTDEIAKPQNTTSMGKLNKILGSNISKNCQQLQQQQQQIQQGFSKQNGASRKTYSKLPQYSGSTIFHWENSVCEYAANENPGNRVNHSLTSINSGGYKGKILLIGGQLFDNCNNISLSNDIYLLDCESLLWVKCPSTGTSPSPRHSHFVHQISSDTLLLYGGIGDSNQILNDVYLLNLSNQNTLRWSQVNVFGTVFSFKDKNYKVCVCNGFLWVIISEGLEMYKLDLSTYRWSAVQYHGSFPRFQSEYTSIGGCFGSIILLLVENDIFFFDTNPTELVWGELEVQGEKPMKRKFHSVSMVDSMLILVGGQYELPLSTISTRDIEMIDLKPLFIKKKIIK</sequence>
<dbReference type="PANTHER" id="PTHR46228:SF2">
    <property type="entry name" value="KELCH REPEAT PROTEIN (AFU_ORTHOLOGUE AFUA_4G14350)"/>
    <property type="match status" value="1"/>
</dbReference>
<dbReference type="InterPro" id="IPR015915">
    <property type="entry name" value="Kelch-typ_b-propeller"/>
</dbReference>
<dbReference type="RefSeq" id="XP_003286205.1">
    <property type="nucleotide sequence ID" value="XM_003286157.1"/>
</dbReference>
<dbReference type="Pfam" id="PF24681">
    <property type="entry name" value="Kelch_KLHDC2_KLHL20_DRC7"/>
    <property type="match status" value="1"/>
</dbReference>
<evidence type="ECO:0000256" key="1">
    <source>
        <dbReference type="ARBA" id="ARBA00022441"/>
    </source>
</evidence>
<keyword evidence="4" id="KW-1185">Reference proteome</keyword>
<evidence type="ECO:0000313" key="4">
    <source>
        <dbReference type="Proteomes" id="UP000001064"/>
    </source>
</evidence>